<organism evidence="6 7">
    <name type="scientific">Grylomicrobium aquisgranensis</name>
    <dbReference type="NCBI Taxonomy" id="2926318"/>
    <lineage>
        <taxon>Bacteria</taxon>
        <taxon>Bacillati</taxon>
        <taxon>Bacillota</taxon>
        <taxon>Erysipelotrichia</taxon>
        <taxon>Erysipelotrichales</taxon>
        <taxon>Erysipelotrichaceae</taxon>
        <taxon>Grylomicrobium</taxon>
    </lineage>
</organism>
<evidence type="ECO:0000256" key="2">
    <source>
        <dbReference type="PROSITE-ProRule" id="PRU00325"/>
    </source>
</evidence>
<dbReference type="PROSITE" id="PS51194">
    <property type="entry name" value="HELICASE_CTER"/>
    <property type="match status" value="1"/>
</dbReference>
<reference evidence="6 7" key="1">
    <citation type="submission" date="2022-03" db="EMBL/GenBank/DDBJ databases">
        <title>Novel taxa within the pig intestine.</title>
        <authorList>
            <person name="Wylensek D."/>
            <person name="Bishof K."/>
            <person name="Afrizal A."/>
            <person name="Clavel T."/>
        </authorList>
    </citation>
    <scope>NUCLEOTIDE SEQUENCE [LARGE SCALE GENOMIC DNA]</scope>
    <source>
        <strain evidence="6 7">CLA-KB-P133</strain>
    </source>
</reference>
<keyword evidence="2" id="KW-0862">Zinc</keyword>
<sequence length="1204" mass="137247">MDWKTYFNERSLHKGLALWKAKSVISCNATGDLVTGRVKESGRVYMTSVNLSEGFHASCSCRNAAMGMRCAHMAALLYARDAQLHKQIDVHKPLFDARKDARCYFDLARIFKDVRFPSEMVRQARILVMDKTVIFDGVQTSYWSHYGLCDSSEQSLIIDGHIGTDDYPRKVQVVVTHDHYVGGTCDEDYIYPTYASRLCAHQLALLLLAEETIQHFNLGDATDYGADQFLTAFAEKRTSRRLKEIGTKNNVIQLKPRLTVTEDGKLELGMKIGTGKLYLVKDMSALLDQKDSGETVKLGKNNEVNFGMQDFVSEDEKYFNFMRTQIQESRAEFARFTRRYYDAYTYSRPAFPGIKNRMELSDHTLDVFFDTAEGDVIEFADKRKNGSSASSLQLKDGQAKLKLSIETDIDADRNVQSVQLYLPRSEVFHGSCYYYAISGSTLYRLPEKEAEMLDTMGLGSNGADSVRIGMRRLSEFYYHILPILQQSGYFDIQEDDKVAEIVPQEGTYDFYLDRHDDVLTLSAQVSFGDVSYRIIDDHWNDYENSPLRDHTYEREILDTVQLYYPDYDRDHHQFTADADDDTVYSILSEGIKALMMLGEVHVTDAFDKLRIRRTPVVSIGVRTENNLLDLSIATHDMSEEDLLALLDSYKQKKKYHRLSNGDFIELDQNDSLDVLSALFDTMNISLDEFTNGKMQLPLYRALYINKLLEEHDSVAADRDRTFRNLIRNFENVRNSDYEVPSSLQDTMRSYQIYGTEWMHTLLTCGFGGILADDMGLGKTLETIALLLSRREEGIQKPSLVITPASVVYNWVEEFRRFAPQMKVLPVVGTAKTRNQLLNQKADVFVTSYDLLKHDIKSYQQYSFDVEVIDEAQNIKNPGSAAAKSVKIIPSDHRFALTGTPIENRLSELWSIFDYLMPGFLFTYDTFKSRFETPIARNKDEAVTQHLRRMVSPLILRRLKKDVLKDLPDKMEETVFAKFDADQQKLYDAQTVHMKHSLLALQNGDSKNKLQILAELTKLREICCDPRLIATDYTKGSAKLDTCMELIESAMDGGHKMLVFSQFTSMLALIEEELQSRHIAYDLITGATSKLERQRLCHSFNNDDTPVFLISLKAGGTGLNLTGADVVIHYDPWWNLAAQNQATDRAHRIGQEHNVTVYKLIAQGTIEERIMELQNTKKDLADAILNGETASLASLSAEELMELIG</sequence>
<dbReference type="PANTHER" id="PTHR10799">
    <property type="entry name" value="SNF2/RAD54 HELICASE FAMILY"/>
    <property type="match status" value="1"/>
</dbReference>
<feature type="domain" description="Helicase C-terminal" evidence="5">
    <location>
        <begin position="1038"/>
        <end position="1192"/>
    </location>
</feature>
<dbReference type="GO" id="GO:0008270">
    <property type="term" value="F:zinc ion binding"/>
    <property type="evidence" value="ECO:0007669"/>
    <property type="project" value="UniProtKB-KW"/>
</dbReference>
<gene>
    <name evidence="6" type="ORF">MOZ60_04250</name>
</gene>
<dbReference type="Pfam" id="PF00271">
    <property type="entry name" value="Helicase_C"/>
    <property type="match status" value="1"/>
</dbReference>
<dbReference type="SMART" id="SM00487">
    <property type="entry name" value="DEXDc"/>
    <property type="match status" value="1"/>
</dbReference>
<evidence type="ECO:0000256" key="1">
    <source>
        <dbReference type="ARBA" id="ARBA00022801"/>
    </source>
</evidence>
<dbReference type="Proteomes" id="UP001286174">
    <property type="component" value="Unassembled WGS sequence"/>
</dbReference>
<dbReference type="CDD" id="cd18793">
    <property type="entry name" value="SF2_C_SNF"/>
    <property type="match status" value="1"/>
</dbReference>
<dbReference type="GO" id="GO:0016787">
    <property type="term" value="F:hydrolase activity"/>
    <property type="evidence" value="ECO:0007669"/>
    <property type="project" value="UniProtKB-KW"/>
</dbReference>
<dbReference type="InterPro" id="IPR049730">
    <property type="entry name" value="SNF2/RAD54-like_C"/>
</dbReference>
<dbReference type="InterPro" id="IPR013663">
    <property type="entry name" value="Helicase_SWF/SNF/SWI_bac"/>
</dbReference>
<feature type="domain" description="Helicase ATP-binding" evidence="4">
    <location>
        <begin position="759"/>
        <end position="918"/>
    </location>
</feature>
<dbReference type="Pfam" id="PF00176">
    <property type="entry name" value="SNF2-rel_dom"/>
    <property type="match status" value="1"/>
</dbReference>
<dbReference type="Pfam" id="PF08455">
    <property type="entry name" value="SNF2_assoc"/>
    <property type="match status" value="1"/>
</dbReference>
<evidence type="ECO:0000313" key="7">
    <source>
        <dbReference type="Proteomes" id="UP001286174"/>
    </source>
</evidence>
<dbReference type="Gene3D" id="3.40.50.10810">
    <property type="entry name" value="Tandem AAA-ATPase domain"/>
    <property type="match status" value="1"/>
</dbReference>
<dbReference type="InterPro" id="IPR001650">
    <property type="entry name" value="Helicase_C-like"/>
</dbReference>
<evidence type="ECO:0000313" key="6">
    <source>
        <dbReference type="EMBL" id="MDX8419304.1"/>
    </source>
</evidence>
<accession>A0AB35U311</accession>
<dbReference type="FunFam" id="3.40.50.300:FF:000533">
    <property type="entry name" value="Helicase, Snf2 family"/>
    <property type="match status" value="1"/>
</dbReference>
<keyword evidence="6" id="KW-0067">ATP-binding</keyword>
<dbReference type="InterPro" id="IPR000330">
    <property type="entry name" value="SNF2_N"/>
</dbReference>
<dbReference type="PROSITE" id="PS51192">
    <property type="entry name" value="HELICASE_ATP_BIND_1"/>
    <property type="match status" value="1"/>
</dbReference>
<dbReference type="GO" id="GO:0005524">
    <property type="term" value="F:ATP binding"/>
    <property type="evidence" value="ECO:0007669"/>
    <property type="project" value="InterPro"/>
</dbReference>
<dbReference type="Gene3D" id="3.40.50.300">
    <property type="entry name" value="P-loop containing nucleotide triphosphate hydrolases"/>
    <property type="match status" value="1"/>
</dbReference>
<dbReference type="SUPFAM" id="SSF52540">
    <property type="entry name" value="P-loop containing nucleoside triphosphate hydrolases"/>
    <property type="match status" value="2"/>
</dbReference>
<keyword evidence="7" id="KW-1185">Reference proteome</keyword>
<dbReference type="InterPro" id="IPR038718">
    <property type="entry name" value="SNF2-like_sf"/>
</dbReference>
<proteinExistence type="predicted"/>
<keyword evidence="2" id="KW-0479">Metal-binding</keyword>
<keyword evidence="2" id="KW-0863">Zinc-finger</keyword>
<feature type="domain" description="SWIM-type" evidence="3">
    <location>
        <begin position="45"/>
        <end position="81"/>
    </location>
</feature>
<dbReference type="Pfam" id="PF04434">
    <property type="entry name" value="SWIM"/>
    <property type="match status" value="1"/>
</dbReference>
<dbReference type="InterPro" id="IPR014001">
    <property type="entry name" value="Helicase_ATP-bd"/>
</dbReference>
<dbReference type="EMBL" id="JALBUR010000007">
    <property type="protein sequence ID" value="MDX8419304.1"/>
    <property type="molecule type" value="Genomic_DNA"/>
</dbReference>
<dbReference type="RefSeq" id="WP_370595772.1">
    <property type="nucleotide sequence ID" value="NZ_JALBUR010000007.1"/>
</dbReference>
<evidence type="ECO:0000259" key="5">
    <source>
        <dbReference type="PROSITE" id="PS51194"/>
    </source>
</evidence>
<comment type="caution">
    <text evidence="6">The sequence shown here is derived from an EMBL/GenBank/DDBJ whole genome shotgun (WGS) entry which is preliminary data.</text>
</comment>
<dbReference type="PROSITE" id="PS50966">
    <property type="entry name" value="ZF_SWIM"/>
    <property type="match status" value="1"/>
</dbReference>
<name>A0AB35U311_9FIRM</name>
<protein>
    <submittedName>
        <fullName evidence="6">SNF2 family helicase</fullName>
    </submittedName>
</protein>
<evidence type="ECO:0000259" key="3">
    <source>
        <dbReference type="PROSITE" id="PS50966"/>
    </source>
</evidence>
<dbReference type="InterPro" id="IPR027417">
    <property type="entry name" value="P-loop_NTPase"/>
</dbReference>
<dbReference type="CDD" id="cd18012">
    <property type="entry name" value="DEXQc_arch_SWI2_SNF2"/>
    <property type="match status" value="1"/>
</dbReference>
<keyword evidence="1" id="KW-0378">Hydrolase</keyword>
<dbReference type="AlphaFoldDB" id="A0AB35U311"/>
<dbReference type="SMART" id="SM00490">
    <property type="entry name" value="HELICc"/>
    <property type="match status" value="1"/>
</dbReference>
<dbReference type="InterPro" id="IPR007527">
    <property type="entry name" value="Znf_SWIM"/>
</dbReference>
<evidence type="ECO:0000259" key="4">
    <source>
        <dbReference type="PROSITE" id="PS51192"/>
    </source>
</evidence>
<keyword evidence="6" id="KW-0547">Nucleotide-binding</keyword>
<keyword evidence="6" id="KW-0347">Helicase</keyword>
<dbReference type="GO" id="GO:0004386">
    <property type="term" value="F:helicase activity"/>
    <property type="evidence" value="ECO:0007669"/>
    <property type="project" value="UniProtKB-KW"/>
</dbReference>